<keyword evidence="1" id="KW-0175">Coiled coil</keyword>
<evidence type="ECO:0000256" key="1">
    <source>
        <dbReference type="SAM" id="Coils"/>
    </source>
</evidence>
<accession>A0A6J7VT05</accession>
<evidence type="ECO:0000256" key="2">
    <source>
        <dbReference type="SAM" id="MobiDB-lite"/>
    </source>
</evidence>
<name>A0A6J7VT05_9CAUD</name>
<feature type="region of interest" description="Disordered" evidence="2">
    <location>
        <begin position="1"/>
        <end position="35"/>
    </location>
</feature>
<sequence length="277" mass="31313">MSEEQLAVAPESLDGSATQEAQTEGTEVSTVPEVDEATLAEAKRQGWVPQDEYSGPEDKWVDADTFVKKGKEINALLRKDNDFLKREVAEMKSTMMEFKKFHADTEKRAYERAMSELREQKKEAISTGDGEKVLQIDDAIDELKTSRQEEKVARPTNQPDATFIQWSEENKWYTTDAQLKSEADMIGEVIKRQNPLLIGTDFLEEVSKRVKKMYPEKFTNGNRARPSPVEGTTAPKASVRAGKGFNDLPPEAKAACQKFEKSGLLSRDQYLKEYFGE</sequence>
<feature type="compositionally biased region" description="Polar residues" evidence="2">
    <location>
        <begin position="15"/>
        <end position="29"/>
    </location>
</feature>
<reference evidence="3" key="1">
    <citation type="submission" date="2020-05" db="EMBL/GenBank/DDBJ databases">
        <authorList>
            <person name="Chiriac C."/>
            <person name="Salcher M."/>
            <person name="Ghai R."/>
            <person name="Kavagutti S V."/>
        </authorList>
    </citation>
    <scope>NUCLEOTIDE SEQUENCE</scope>
</reference>
<evidence type="ECO:0000313" key="3">
    <source>
        <dbReference type="EMBL" id="CAB5079633.1"/>
    </source>
</evidence>
<proteinExistence type="predicted"/>
<protein>
    <submittedName>
        <fullName evidence="3">Uncharacterized protein</fullName>
    </submittedName>
</protein>
<feature type="region of interest" description="Disordered" evidence="2">
    <location>
        <begin position="218"/>
        <end position="247"/>
    </location>
</feature>
<feature type="coiled-coil region" evidence="1">
    <location>
        <begin position="74"/>
        <end position="127"/>
    </location>
</feature>
<organism evidence="3">
    <name type="scientific">uncultured Caudovirales phage</name>
    <dbReference type="NCBI Taxonomy" id="2100421"/>
    <lineage>
        <taxon>Viruses</taxon>
        <taxon>Duplodnaviria</taxon>
        <taxon>Heunggongvirae</taxon>
        <taxon>Uroviricota</taxon>
        <taxon>Caudoviricetes</taxon>
        <taxon>Peduoviridae</taxon>
        <taxon>Maltschvirus</taxon>
        <taxon>Maltschvirus maltsch</taxon>
    </lineage>
</organism>
<gene>
    <name evidence="3" type="ORF">UFOVP146_51</name>
</gene>
<dbReference type="EMBL" id="LR798192">
    <property type="protein sequence ID" value="CAB5079633.1"/>
    <property type="molecule type" value="Genomic_DNA"/>
</dbReference>